<dbReference type="Gene3D" id="1.10.1040.10">
    <property type="entry name" value="N-(1-d-carboxylethyl)-l-norvaline Dehydrogenase, domain 2"/>
    <property type="match status" value="1"/>
</dbReference>
<organism evidence="4 5">
    <name type="scientific">Candidatus Seongchinamella marina</name>
    <dbReference type="NCBI Taxonomy" id="2518990"/>
    <lineage>
        <taxon>Bacteria</taxon>
        <taxon>Pseudomonadati</taxon>
        <taxon>Pseudomonadota</taxon>
        <taxon>Gammaproteobacteria</taxon>
        <taxon>Cellvibrionales</taxon>
        <taxon>Halieaceae</taxon>
        <taxon>Seongchinamella</taxon>
    </lineage>
</organism>
<dbReference type="Gene3D" id="3.40.50.720">
    <property type="entry name" value="NAD(P)-binding Rossmann-like Domain"/>
    <property type="match status" value="1"/>
</dbReference>
<proteinExistence type="predicted"/>
<name>A0ABT3T0V0_9GAMM</name>
<dbReference type="Proteomes" id="UP001143307">
    <property type="component" value="Unassembled WGS sequence"/>
</dbReference>
<dbReference type="RefSeq" id="WP_279254139.1">
    <property type="nucleotide sequence ID" value="NZ_SHNP01000008.1"/>
</dbReference>
<dbReference type="SUPFAM" id="SSF48179">
    <property type="entry name" value="6-phosphogluconate dehydrogenase C-terminal domain-like"/>
    <property type="match status" value="1"/>
</dbReference>
<reference evidence="4" key="1">
    <citation type="submission" date="2019-02" db="EMBL/GenBank/DDBJ databases">
        <authorList>
            <person name="Li S.-H."/>
        </authorList>
    </citation>
    <scope>NUCLEOTIDE SEQUENCE</scope>
    <source>
        <strain evidence="4">IMCC8485</strain>
    </source>
</reference>
<dbReference type="SUPFAM" id="SSF51735">
    <property type="entry name" value="NAD(P)-binding Rossmann-fold domains"/>
    <property type="match status" value="1"/>
</dbReference>
<dbReference type="InterPro" id="IPR015814">
    <property type="entry name" value="Pgluconate_DH_NAD-bd_C"/>
</dbReference>
<evidence type="ECO:0000256" key="1">
    <source>
        <dbReference type="ARBA" id="ARBA00023002"/>
    </source>
</evidence>
<sequence length="283" mass="29719">MHDYQPGRRLNIGILHPGEMGSRIGGALVEAGHRVLWVSTGRSKVSANRARADGLESCNTLAKLVALAEVVLAVCPPHGALKLSQQVMAEGFGGIYVDANAVAPDTIRRIASVVTAGADLVDGGIIGPPPRVPGSTRLYLSGARAPEIATLFDDSLLEAHTIDGVPGRASALKMCYAAWTKGSAALLLAVAGLARAEGVENVLWQEWDKSQPQLPAQLEAAVQSSVSKAWRFGSEMLEIARTFEGSGLPDGFHQAAADVYGRLSDFKDGSAPETDDVLNALCK</sequence>
<dbReference type="InterPro" id="IPR036291">
    <property type="entry name" value="NAD(P)-bd_dom_sf"/>
</dbReference>
<gene>
    <name evidence="4" type="ORF">EYC87_18115</name>
</gene>
<keyword evidence="5" id="KW-1185">Reference proteome</keyword>
<accession>A0ABT3T0V0</accession>
<dbReference type="InterPro" id="IPR013328">
    <property type="entry name" value="6PGD_dom2"/>
</dbReference>
<evidence type="ECO:0000259" key="3">
    <source>
        <dbReference type="Pfam" id="PF09130"/>
    </source>
</evidence>
<feature type="domain" description="Phosphogluconate dehydrogenase NAD-binding putative C-terminal" evidence="3">
    <location>
        <begin position="194"/>
        <end position="262"/>
    </location>
</feature>
<keyword evidence="1" id="KW-0560">Oxidoreductase</keyword>
<dbReference type="InterPro" id="IPR008927">
    <property type="entry name" value="6-PGluconate_DH-like_C_sf"/>
</dbReference>
<evidence type="ECO:0000313" key="4">
    <source>
        <dbReference type="EMBL" id="MCX2975500.1"/>
    </source>
</evidence>
<evidence type="ECO:0000313" key="5">
    <source>
        <dbReference type="Proteomes" id="UP001143307"/>
    </source>
</evidence>
<protein>
    <submittedName>
        <fullName evidence="4">NAD(P)-dependent oxidoreductase</fullName>
    </submittedName>
</protein>
<dbReference type="Pfam" id="PF03446">
    <property type="entry name" value="NAD_binding_2"/>
    <property type="match status" value="1"/>
</dbReference>
<comment type="caution">
    <text evidence="4">The sequence shown here is derived from an EMBL/GenBank/DDBJ whole genome shotgun (WGS) entry which is preliminary data.</text>
</comment>
<evidence type="ECO:0000259" key="2">
    <source>
        <dbReference type="Pfam" id="PF03446"/>
    </source>
</evidence>
<dbReference type="EMBL" id="SHNP01000008">
    <property type="protein sequence ID" value="MCX2975500.1"/>
    <property type="molecule type" value="Genomic_DNA"/>
</dbReference>
<dbReference type="Pfam" id="PF09130">
    <property type="entry name" value="DUF1932"/>
    <property type="match status" value="1"/>
</dbReference>
<dbReference type="InterPro" id="IPR006115">
    <property type="entry name" value="6PGDH_NADP-bd"/>
</dbReference>
<feature type="domain" description="6-phosphogluconate dehydrogenase NADP-binding" evidence="2">
    <location>
        <begin position="12"/>
        <end position="127"/>
    </location>
</feature>